<name>A0A919XTD6_9BACL</name>
<comment type="caution">
    <text evidence="1">The sequence shown here is derived from an EMBL/GenBank/DDBJ whole genome shotgun (WGS) entry which is preliminary data.</text>
</comment>
<dbReference type="EMBL" id="BORR01000015">
    <property type="protein sequence ID" value="GIO38822.1"/>
    <property type="molecule type" value="Genomic_DNA"/>
</dbReference>
<evidence type="ECO:0000313" key="2">
    <source>
        <dbReference type="Proteomes" id="UP000681162"/>
    </source>
</evidence>
<keyword evidence="2" id="KW-1185">Reference proteome</keyword>
<dbReference type="RefSeq" id="WP_212941306.1">
    <property type="nucleotide sequence ID" value="NZ_BORR01000015.1"/>
</dbReference>
<protein>
    <submittedName>
        <fullName evidence="1">Uncharacterized protein</fullName>
    </submittedName>
</protein>
<dbReference type="Proteomes" id="UP000681162">
    <property type="component" value="Unassembled WGS sequence"/>
</dbReference>
<accession>A0A919XTD6</accession>
<reference evidence="1 2" key="1">
    <citation type="submission" date="2021-03" db="EMBL/GenBank/DDBJ databases">
        <title>Antimicrobial resistance genes in bacteria isolated from Japanese honey, and their potential for conferring macrolide and lincosamide resistance in the American foulbrood pathogen Paenibacillus larvae.</title>
        <authorList>
            <person name="Okamoto M."/>
            <person name="Kumagai M."/>
            <person name="Kanamori H."/>
            <person name="Takamatsu D."/>
        </authorList>
    </citation>
    <scope>NUCLEOTIDE SEQUENCE [LARGE SCALE GENOMIC DNA]</scope>
    <source>
        <strain evidence="1 2">J41TS12</strain>
    </source>
</reference>
<sequence length="259" mass="29856">MANKYKPTIFRELKEAYIIIKERMSDEVYSLAAELNQTKLEAIKDMTSYVKSLSWVKSEITKKQFKFYLESGLNAEKTAAQMNKLENATKKPITPQAVQSSVEYYSRVKLQPIISAPLNAVMQTNSIESVELALMNFRRAVQLKVPNEYFLPGILEFLPQQKYDPSIRLEECGNELALLGTFTRSYAKLVIKERYNQAKLAHILSLLYSKEGLDMEWKALTRFLGGEFSVKKDSGEFIGIQNQMKSMFLWLNEADLYRN</sequence>
<evidence type="ECO:0000313" key="1">
    <source>
        <dbReference type="EMBL" id="GIO38822.1"/>
    </source>
</evidence>
<proteinExistence type="predicted"/>
<organism evidence="1 2">
    <name type="scientific">Paenibacillus antibioticophila</name>
    <dbReference type="NCBI Taxonomy" id="1274374"/>
    <lineage>
        <taxon>Bacteria</taxon>
        <taxon>Bacillati</taxon>
        <taxon>Bacillota</taxon>
        <taxon>Bacilli</taxon>
        <taxon>Bacillales</taxon>
        <taxon>Paenibacillaceae</taxon>
        <taxon>Paenibacillus</taxon>
    </lineage>
</organism>
<gene>
    <name evidence="1" type="ORF">J41TS12_36830</name>
</gene>
<dbReference type="AlphaFoldDB" id="A0A919XTD6"/>